<sequence>MCFCFMPTYLIWDSISDDLAHQILLCAQKSDKKLYRLLLDMVSKGIGMRQSKLLEMPKTQRHSLCKKLLSHPRSETMSFYLLSHWLIETQSPMLCRWLDILGIVHDEKGVVEDVPDEPDLETLRKAVDRLFEEFPNEYVSIYLQGFYEMEGVRWKSLGNLISSDPRFKIGKYQPLAL</sequence>
<dbReference type="EMBL" id="CP000975">
    <property type="protein sequence ID" value="ACD83593.1"/>
    <property type="molecule type" value="Genomic_DNA"/>
</dbReference>
<gene>
    <name evidence="1" type="ordered locus">Minf_1539</name>
</gene>
<protein>
    <submittedName>
        <fullName evidence="1">Uncharacterized protein</fullName>
    </submittedName>
</protein>
<name>B3DW90_METI4</name>
<dbReference type="STRING" id="481448.Minf_1539"/>
<reference evidence="1 2" key="1">
    <citation type="journal article" date="2008" name="Biol. Direct">
        <title>Complete genome sequence of the extremely acidophilic methanotroph isolate V4, Methylacidiphilum infernorum, a representative of the bacterial phylum Verrucomicrobia.</title>
        <authorList>
            <person name="Hou S."/>
            <person name="Makarova K.S."/>
            <person name="Saw J.H."/>
            <person name="Senin P."/>
            <person name="Ly B.V."/>
            <person name="Zhou Z."/>
            <person name="Ren Y."/>
            <person name="Wang J."/>
            <person name="Galperin M.Y."/>
            <person name="Omelchenko M.V."/>
            <person name="Wolf Y.I."/>
            <person name="Yutin N."/>
            <person name="Koonin E.V."/>
            <person name="Stott M.B."/>
            <person name="Mountain B.W."/>
            <person name="Crowe M.A."/>
            <person name="Smirnova A.V."/>
            <person name="Dunfield P.F."/>
            <person name="Feng L."/>
            <person name="Wang L."/>
            <person name="Alam M."/>
        </authorList>
    </citation>
    <scope>NUCLEOTIDE SEQUENCE [LARGE SCALE GENOMIC DNA]</scope>
    <source>
        <strain evidence="2">Isolate V4</strain>
    </source>
</reference>
<dbReference type="AlphaFoldDB" id="B3DW90"/>
<evidence type="ECO:0000313" key="1">
    <source>
        <dbReference type="EMBL" id="ACD83593.1"/>
    </source>
</evidence>
<organism evidence="1 2">
    <name type="scientific">Methylacidiphilum infernorum (isolate V4)</name>
    <name type="common">Methylokorus infernorum (strain V4)</name>
    <dbReference type="NCBI Taxonomy" id="481448"/>
    <lineage>
        <taxon>Bacteria</taxon>
        <taxon>Pseudomonadati</taxon>
        <taxon>Verrucomicrobiota</taxon>
        <taxon>Methylacidiphilae</taxon>
        <taxon>Methylacidiphilales</taxon>
        <taxon>Methylacidiphilaceae</taxon>
        <taxon>Methylacidiphilum (ex Ratnadevi et al. 2023)</taxon>
    </lineage>
</organism>
<dbReference type="eggNOG" id="ENOG503392Q">
    <property type="taxonomic scope" value="Bacteria"/>
</dbReference>
<evidence type="ECO:0000313" key="2">
    <source>
        <dbReference type="Proteomes" id="UP000009149"/>
    </source>
</evidence>
<accession>B3DW90</accession>
<dbReference type="Proteomes" id="UP000009149">
    <property type="component" value="Chromosome"/>
</dbReference>
<proteinExistence type="predicted"/>
<dbReference type="HOGENOM" id="CLU_1607392_0_0_0"/>
<dbReference type="KEGG" id="min:Minf_1539"/>